<feature type="domain" description="Methylated-DNA-[protein]-cysteine S-methyltransferase DNA binding" evidence="3">
    <location>
        <begin position="17"/>
        <end position="74"/>
    </location>
</feature>
<evidence type="ECO:0000256" key="1">
    <source>
        <dbReference type="ARBA" id="ARBA00022763"/>
    </source>
</evidence>
<dbReference type="InterPro" id="IPR036217">
    <property type="entry name" value="MethylDNA_cys_MeTrfase_DNAb"/>
</dbReference>
<dbReference type="EMBL" id="BSRZ01000001">
    <property type="protein sequence ID" value="GLW62314.1"/>
    <property type="molecule type" value="Genomic_DNA"/>
</dbReference>
<dbReference type="RefSeq" id="WP_067914830.1">
    <property type="nucleotide sequence ID" value="NZ_BSRZ01000001.1"/>
</dbReference>
<dbReference type="Gene3D" id="1.10.10.10">
    <property type="entry name" value="Winged helix-like DNA-binding domain superfamily/Winged helix DNA-binding domain"/>
    <property type="match status" value="1"/>
</dbReference>
<dbReference type="InterPro" id="IPR036388">
    <property type="entry name" value="WH-like_DNA-bd_sf"/>
</dbReference>
<dbReference type="PANTHER" id="PTHR42942">
    <property type="entry name" value="6-O-METHYLGUANINE DNA METHYLTRANSFERASE"/>
    <property type="match status" value="1"/>
</dbReference>
<protein>
    <recommendedName>
        <fullName evidence="3">Methylated-DNA-[protein]-cysteine S-methyltransferase DNA binding domain-containing protein</fullName>
    </recommendedName>
</protein>
<dbReference type="InterPro" id="IPR052520">
    <property type="entry name" value="ATL_DNA_repair"/>
</dbReference>
<name>A0A9W6UT42_9ACTN</name>
<dbReference type="PANTHER" id="PTHR42942:SF1">
    <property type="entry name" value="ALKYLTRANSFERASE-LIKE PROTEIN 1"/>
    <property type="match status" value="1"/>
</dbReference>
<organism evidence="4 5">
    <name type="scientific">Actinomadura rubrobrunea</name>
    <dbReference type="NCBI Taxonomy" id="115335"/>
    <lineage>
        <taxon>Bacteria</taxon>
        <taxon>Bacillati</taxon>
        <taxon>Actinomycetota</taxon>
        <taxon>Actinomycetes</taxon>
        <taxon>Streptosporangiales</taxon>
        <taxon>Thermomonosporaceae</taxon>
        <taxon>Actinomadura</taxon>
    </lineage>
</organism>
<gene>
    <name evidence="4" type="ORF">Arub01_05580</name>
</gene>
<evidence type="ECO:0000259" key="3">
    <source>
        <dbReference type="Pfam" id="PF01035"/>
    </source>
</evidence>
<keyword evidence="1" id="KW-0227">DNA damage</keyword>
<dbReference type="SUPFAM" id="SSF46767">
    <property type="entry name" value="Methylated DNA-protein cysteine methyltransferase, C-terminal domain"/>
    <property type="match status" value="1"/>
</dbReference>
<feature type="compositionally biased region" description="Basic and acidic residues" evidence="2">
    <location>
        <begin position="95"/>
        <end position="117"/>
    </location>
</feature>
<evidence type="ECO:0000313" key="5">
    <source>
        <dbReference type="Proteomes" id="UP001165124"/>
    </source>
</evidence>
<accession>A0A9W6UT42</accession>
<proteinExistence type="predicted"/>
<comment type="caution">
    <text evidence="4">The sequence shown here is derived from an EMBL/GenBank/DDBJ whole genome shotgun (WGS) entry which is preliminary data.</text>
</comment>
<dbReference type="GO" id="GO:0003824">
    <property type="term" value="F:catalytic activity"/>
    <property type="evidence" value="ECO:0007669"/>
    <property type="project" value="InterPro"/>
</dbReference>
<evidence type="ECO:0000313" key="4">
    <source>
        <dbReference type="EMBL" id="GLW62314.1"/>
    </source>
</evidence>
<dbReference type="Pfam" id="PF01035">
    <property type="entry name" value="DNA_binding_1"/>
    <property type="match status" value="1"/>
</dbReference>
<reference evidence="4" key="1">
    <citation type="submission" date="2023-02" db="EMBL/GenBank/DDBJ databases">
        <title>Actinomadura rubrobrunea NBRC 14622.</title>
        <authorList>
            <person name="Ichikawa N."/>
            <person name="Sato H."/>
            <person name="Tonouchi N."/>
        </authorList>
    </citation>
    <scope>NUCLEOTIDE SEQUENCE</scope>
    <source>
        <strain evidence="4">NBRC 14622</strain>
    </source>
</reference>
<evidence type="ECO:0000256" key="2">
    <source>
        <dbReference type="SAM" id="MobiDB-lite"/>
    </source>
</evidence>
<dbReference type="CDD" id="cd06445">
    <property type="entry name" value="ATase"/>
    <property type="match status" value="1"/>
</dbReference>
<dbReference type="GO" id="GO:0006281">
    <property type="term" value="P:DNA repair"/>
    <property type="evidence" value="ECO:0007669"/>
    <property type="project" value="InterPro"/>
</dbReference>
<keyword evidence="5" id="KW-1185">Reference proteome</keyword>
<dbReference type="InterPro" id="IPR014048">
    <property type="entry name" value="MethylDNA_cys_MeTrfase_DNA-bd"/>
</dbReference>
<dbReference type="AlphaFoldDB" id="A0A9W6UT42"/>
<feature type="region of interest" description="Disordered" evidence="2">
    <location>
        <begin position="92"/>
        <end position="117"/>
    </location>
</feature>
<sequence length="117" mass="12749">MTSSETSDAAPDPLDDYAEAVLDVVERIPPGRVLAYGDVAEMLGAGGPRQVGRVMALYGGAVPWWRVIRADGSPPPGHEVRALEEYRVEGTPLRPDGRRVDMRRARWDGRGHSGARD</sequence>
<dbReference type="Proteomes" id="UP001165124">
    <property type="component" value="Unassembled WGS sequence"/>
</dbReference>